<dbReference type="Proteomes" id="UP000029080">
    <property type="component" value="Unassembled WGS sequence"/>
</dbReference>
<dbReference type="OrthoDB" id="9797643at2"/>
<evidence type="ECO:0000313" key="2">
    <source>
        <dbReference type="EMBL" id="KFJ04260.1"/>
    </source>
</evidence>
<dbReference type="EMBL" id="JGZU01000019">
    <property type="protein sequence ID" value="KFJ04260.1"/>
    <property type="molecule type" value="Genomic_DNA"/>
</dbReference>
<gene>
    <name evidence="2" type="ORF">BITS_1353</name>
</gene>
<accession>A0A087E909</accession>
<protein>
    <recommendedName>
        <fullName evidence="1">DUF2089 domain-containing protein</fullName>
    </recommendedName>
</protein>
<keyword evidence="3" id="KW-1185">Reference proteome</keyword>
<evidence type="ECO:0000313" key="3">
    <source>
        <dbReference type="Proteomes" id="UP000029080"/>
    </source>
</evidence>
<comment type="caution">
    <text evidence="2">The sequence shown here is derived from an EMBL/GenBank/DDBJ whole genome shotgun (WGS) entry which is preliminary data.</text>
</comment>
<evidence type="ECO:0000259" key="1">
    <source>
        <dbReference type="Pfam" id="PF09862"/>
    </source>
</evidence>
<name>A0A087E909_9BIFI</name>
<reference evidence="2 3" key="1">
    <citation type="submission" date="2014-03" db="EMBL/GenBank/DDBJ databases">
        <title>Genomics of Bifidobacteria.</title>
        <authorList>
            <person name="Ventura M."/>
            <person name="Milani C."/>
            <person name="Lugli G.A."/>
        </authorList>
    </citation>
    <scope>NUCLEOTIDE SEQUENCE [LARGE SCALE GENOMIC DNA]</scope>
    <source>
        <strain evidence="2 3">JCM 13495</strain>
    </source>
</reference>
<sequence>MHVPHVRICSTQLKNELTQLTAHFNIINIILSLLKKGSGMKHLPEWLANLADEDIAFIKNFMLASGSLKRMAQLYQVSYPTMRVRLDKLIDKIRLNDSGDEDPFVLLVKSLAIDEKYDVDTARVLIEEYRKRKDE</sequence>
<feature type="domain" description="DUF2089" evidence="1">
    <location>
        <begin position="50"/>
        <end position="95"/>
    </location>
</feature>
<dbReference type="AlphaFoldDB" id="A0A087E909"/>
<proteinExistence type="predicted"/>
<dbReference type="eggNOG" id="COG3877">
    <property type="taxonomic scope" value="Bacteria"/>
</dbReference>
<organism evidence="2 3">
    <name type="scientific">Bifidobacterium tsurumiense</name>
    <dbReference type="NCBI Taxonomy" id="356829"/>
    <lineage>
        <taxon>Bacteria</taxon>
        <taxon>Bacillati</taxon>
        <taxon>Actinomycetota</taxon>
        <taxon>Actinomycetes</taxon>
        <taxon>Bifidobacteriales</taxon>
        <taxon>Bifidobacteriaceae</taxon>
        <taxon>Bifidobacterium</taxon>
    </lineage>
</organism>
<dbReference type="Pfam" id="PF09862">
    <property type="entry name" value="DUF2089"/>
    <property type="match status" value="1"/>
</dbReference>
<dbReference type="InterPro" id="IPR018658">
    <property type="entry name" value="DUF2089"/>
</dbReference>